<protein>
    <submittedName>
        <fullName evidence="3">Uncharacterized protein</fullName>
    </submittedName>
</protein>
<keyword evidence="2" id="KW-0732">Signal</keyword>
<accession>A0A445DB22</accession>
<dbReference type="AlphaFoldDB" id="A0A445DB22"/>
<feature type="compositionally biased region" description="Low complexity" evidence="1">
    <location>
        <begin position="26"/>
        <end position="40"/>
    </location>
</feature>
<gene>
    <name evidence="3" type="ORF">Ahy_A04g017445</name>
</gene>
<organism evidence="3 4">
    <name type="scientific">Arachis hypogaea</name>
    <name type="common">Peanut</name>
    <dbReference type="NCBI Taxonomy" id="3818"/>
    <lineage>
        <taxon>Eukaryota</taxon>
        <taxon>Viridiplantae</taxon>
        <taxon>Streptophyta</taxon>
        <taxon>Embryophyta</taxon>
        <taxon>Tracheophyta</taxon>
        <taxon>Spermatophyta</taxon>
        <taxon>Magnoliopsida</taxon>
        <taxon>eudicotyledons</taxon>
        <taxon>Gunneridae</taxon>
        <taxon>Pentapetalae</taxon>
        <taxon>rosids</taxon>
        <taxon>fabids</taxon>
        <taxon>Fabales</taxon>
        <taxon>Fabaceae</taxon>
        <taxon>Papilionoideae</taxon>
        <taxon>50 kb inversion clade</taxon>
        <taxon>dalbergioids sensu lato</taxon>
        <taxon>Dalbergieae</taxon>
        <taxon>Pterocarpus clade</taxon>
        <taxon>Arachis</taxon>
    </lineage>
</organism>
<keyword evidence="4" id="KW-1185">Reference proteome</keyword>
<feature type="chain" id="PRO_5019539779" evidence="2">
    <location>
        <begin position="25"/>
        <end position="46"/>
    </location>
</feature>
<evidence type="ECO:0000256" key="2">
    <source>
        <dbReference type="SAM" id="SignalP"/>
    </source>
</evidence>
<dbReference type="Proteomes" id="UP000289738">
    <property type="component" value="Chromosome A04"/>
</dbReference>
<reference evidence="3 4" key="1">
    <citation type="submission" date="2019-01" db="EMBL/GenBank/DDBJ databases">
        <title>Sequencing of cultivated peanut Arachis hypogaea provides insights into genome evolution and oil improvement.</title>
        <authorList>
            <person name="Chen X."/>
        </authorList>
    </citation>
    <scope>NUCLEOTIDE SEQUENCE [LARGE SCALE GENOMIC DNA]</scope>
    <source>
        <strain evidence="4">cv. Fuhuasheng</strain>
        <tissue evidence="3">Leaves</tissue>
    </source>
</reference>
<feature type="region of interest" description="Disordered" evidence="1">
    <location>
        <begin position="26"/>
        <end position="46"/>
    </location>
</feature>
<evidence type="ECO:0000313" key="4">
    <source>
        <dbReference type="Proteomes" id="UP000289738"/>
    </source>
</evidence>
<evidence type="ECO:0000256" key="1">
    <source>
        <dbReference type="SAM" id="MobiDB-lite"/>
    </source>
</evidence>
<comment type="caution">
    <text evidence="3">The sequence shown here is derived from an EMBL/GenBank/DDBJ whole genome shotgun (WGS) entry which is preliminary data.</text>
</comment>
<proteinExistence type="predicted"/>
<name>A0A445DB22_ARAHY</name>
<evidence type="ECO:0000313" key="3">
    <source>
        <dbReference type="EMBL" id="RYR60361.1"/>
    </source>
</evidence>
<sequence>MKLIIIRMISSLLLGFMLVITAQGNSSSVSNVSGQNSNQNKLEVMT</sequence>
<feature type="signal peptide" evidence="2">
    <location>
        <begin position="1"/>
        <end position="24"/>
    </location>
</feature>
<dbReference type="EMBL" id="SDMP01000004">
    <property type="protein sequence ID" value="RYR60361.1"/>
    <property type="molecule type" value="Genomic_DNA"/>
</dbReference>